<dbReference type="PANTHER" id="PTHR45931">
    <property type="entry name" value="SI:CH211-59O9.10"/>
    <property type="match status" value="1"/>
</dbReference>
<gene>
    <name evidence="7" type="ORF">GPECTOR_736g895</name>
</gene>
<keyword evidence="8" id="KW-1185">Reference proteome</keyword>
<dbReference type="EMBL" id="LSYV01000732">
    <property type="protein sequence ID" value="KXZ41139.1"/>
    <property type="molecule type" value="Genomic_DNA"/>
</dbReference>
<dbReference type="GO" id="GO:0008270">
    <property type="term" value="F:zinc ion binding"/>
    <property type="evidence" value="ECO:0007669"/>
    <property type="project" value="UniProtKB-KW"/>
</dbReference>
<evidence type="ECO:0000256" key="4">
    <source>
        <dbReference type="PROSITE-ProRule" id="PRU00175"/>
    </source>
</evidence>
<feature type="region of interest" description="Disordered" evidence="5">
    <location>
        <begin position="322"/>
        <end position="341"/>
    </location>
</feature>
<evidence type="ECO:0000256" key="3">
    <source>
        <dbReference type="ARBA" id="ARBA00022833"/>
    </source>
</evidence>
<dbReference type="Gene3D" id="3.30.40.10">
    <property type="entry name" value="Zinc/RING finger domain, C3HC4 (zinc finger)"/>
    <property type="match status" value="1"/>
</dbReference>
<dbReference type="PROSITE" id="PS50089">
    <property type="entry name" value="ZF_RING_2"/>
    <property type="match status" value="1"/>
</dbReference>
<dbReference type="Pfam" id="PF13639">
    <property type="entry name" value="zf-RING_2"/>
    <property type="match status" value="1"/>
</dbReference>
<dbReference type="InterPro" id="IPR013083">
    <property type="entry name" value="Znf_RING/FYVE/PHD"/>
</dbReference>
<protein>
    <recommendedName>
        <fullName evidence="6">RING-type domain-containing protein</fullName>
    </recommendedName>
</protein>
<dbReference type="Proteomes" id="UP000075714">
    <property type="component" value="Unassembled WGS sequence"/>
</dbReference>
<organism evidence="7 8">
    <name type="scientific">Gonium pectorale</name>
    <name type="common">Green alga</name>
    <dbReference type="NCBI Taxonomy" id="33097"/>
    <lineage>
        <taxon>Eukaryota</taxon>
        <taxon>Viridiplantae</taxon>
        <taxon>Chlorophyta</taxon>
        <taxon>core chlorophytes</taxon>
        <taxon>Chlorophyceae</taxon>
        <taxon>CS clade</taxon>
        <taxon>Chlamydomonadales</taxon>
        <taxon>Volvocaceae</taxon>
        <taxon>Gonium</taxon>
    </lineage>
</organism>
<feature type="region of interest" description="Disordered" evidence="5">
    <location>
        <begin position="126"/>
        <end position="215"/>
    </location>
</feature>
<name>A0A150FU57_GONPE</name>
<dbReference type="STRING" id="33097.A0A150FU57"/>
<evidence type="ECO:0000313" key="7">
    <source>
        <dbReference type="EMBL" id="KXZ41139.1"/>
    </source>
</evidence>
<dbReference type="AlphaFoldDB" id="A0A150FU57"/>
<keyword evidence="2 4" id="KW-0863">Zinc-finger</keyword>
<dbReference type="GO" id="GO:0061630">
    <property type="term" value="F:ubiquitin protein ligase activity"/>
    <property type="evidence" value="ECO:0007669"/>
    <property type="project" value="TreeGrafter"/>
</dbReference>
<accession>A0A150FU57</accession>
<dbReference type="GO" id="GO:0006511">
    <property type="term" value="P:ubiquitin-dependent protein catabolic process"/>
    <property type="evidence" value="ECO:0007669"/>
    <property type="project" value="TreeGrafter"/>
</dbReference>
<dbReference type="PANTHER" id="PTHR45931:SF3">
    <property type="entry name" value="RING ZINC FINGER-CONTAINING PROTEIN"/>
    <property type="match status" value="1"/>
</dbReference>
<dbReference type="GO" id="GO:0005634">
    <property type="term" value="C:nucleus"/>
    <property type="evidence" value="ECO:0007669"/>
    <property type="project" value="TreeGrafter"/>
</dbReference>
<evidence type="ECO:0000256" key="2">
    <source>
        <dbReference type="ARBA" id="ARBA00022771"/>
    </source>
</evidence>
<dbReference type="OrthoDB" id="8062037at2759"/>
<evidence type="ECO:0000256" key="1">
    <source>
        <dbReference type="ARBA" id="ARBA00022723"/>
    </source>
</evidence>
<sequence>MAEPGGDVNLLSDELARRPAKRVKLEGFKLNRVQPQVLSLVDSDGPSGGGATGGAASAAAAAWGAPPAGLAGRGRMTGAAGFGLGLGPGLPHPVRVEGRSGAINGGGGGEPPEAAMAQMQLRSPHALRGPAAAGPSSTDGEQRGGEADAQPLRKTRLLQLPLPVGRWQQRRADVAAAGRQATGAGAAGGPLAAAAAPAERRSPTPSSSEQEDADMRLAARLQAEEDARMARETALRLEAEAHGALMAHAASRRAPDAAAAAAAAAVRRAAGAGAESAGAAAAELADQWRRLDVFETLEEAAAERAGRRADRYGAGRYGVRPAGGRGGAAARADQERERDRDPQDFFSALQRLGRAGGPGPMLFGGGGALGPAAAALAAEAAAAADAGGAGGGGGGGRPRWSARAMNEMLPMALGLPYGLHRAMGGPRAGAGEDEEGLGGFYGHHRRSRHAAREAAMAMRDQMLAAQRAGIPPSLLLSDRDFTAEDYELLLRLDEGVENRKGAQEERLAGLPTEVVPPGGRRGSDGAAASCSVCLEELVCGEVLKRLPCGHEFHAGCVDTWLRTKACCPICQRSLDE</sequence>
<keyword evidence="1" id="KW-0479">Metal-binding</keyword>
<dbReference type="InterPro" id="IPR001841">
    <property type="entry name" value="Znf_RING"/>
</dbReference>
<comment type="caution">
    <text evidence="7">The sequence shown here is derived from an EMBL/GenBank/DDBJ whole genome shotgun (WGS) entry which is preliminary data.</text>
</comment>
<evidence type="ECO:0000256" key="5">
    <source>
        <dbReference type="SAM" id="MobiDB-lite"/>
    </source>
</evidence>
<feature type="compositionally biased region" description="Low complexity" evidence="5">
    <location>
        <begin position="174"/>
        <end position="197"/>
    </location>
</feature>
<evidence type="ECO:0000313" key="8">
    <source>
        <dbReference type="Proteomes" id="UP000075714"/>
    </source>
</evidence>
<dbReference type="SMART" id="SM00184">
    <property type="entry name" value="RING"/>
    <property type="match status" value="1"/>
</dbReference>
<evidence type="ECO:0000259" key="6">
    <source>
        <dbReference type="PROSITE" id="PS50089"/>
    </source>
</evidence>
<keyword evidence="3" id="KW-0862">Zinc</keyword>
<dbReference type="InterPro" id="IPR051834">
    <property type="entry name" value="RING_finger_E3_ligase"/>
</dbReference>
<proteinExistence type="predicted"/>
<dbReference type="SUPFAM" id="SSF57850">
    <property type="entry name" value="RING/U-box"/>
    <property type="match status" value="1"/>
</dbReference>
<reference evidence="8" key="1">
    <citation type="journal article" date="2016" name="Nat. Commun.">
        <title>The Gonium pectorale genome demonstrates co-option of cell cycle regulation during the evolution of multicellularity.</title>
        <authorList>
            <person name="Hanschen E.R."/>
            <person name="Marriage T.N."/>
            <person name="Ferris P.J."/>
            <person name="Hamaji T."/>
            <person name="Toyoda A."/>
            <person name="Fujiyama A."/>
            <person name="Neme R."/>
            <person name="Noguchi H."/>
            <person name="Minakuchi Y."/>
            <person name="Suzuki M."/>
            <person name="Kawai-Toyooka H."/>
            <person name="Smith D.R."/>
            <person name="Sparks H."/>
            <person name="Anderson J."/>
            <person name="Bakaric R."/>
            <person name="Luria V."/>
            <person name="Karger A."/>
            <person name="Kirschner M.W."/>
            <person name="Durand P.M."/>
            <person name="Michod R.E."/>
            <person name="Nozaki H."/>
            <person name="Olson B.J."/>
        </authorList>
    </citation>
    <scope>NUCLEOTIDE SEQUENCE [LARGE SCALE GENOMIC DNA]</scope>
    <source>
        <strain evidence="8">NIES-2863</strain>
    </source>
</reference>
<feature type="domain" description="RING-type" evidence="6">
    <location>
        <begin position="530"/>
        <end position="571"/>
    </location>
</feature>
<feature type="compositionally biased region" description="Basic and acidic residues" evidence="5">
    <location>
        <begin position="332"/>
        <end position="341"/>
    </location>
</feature>